<evidence type="ECO:0000313" key="1">
    <source>
        <dbReference type="EMBL" id="OAB46569.1"/>
    </source>
</evidence>
<gene>
    <name evidence="1" type="ORF">PBAT_11175</name>
</gene>
<evidence type="ECO:0000313" key="2">
    <source>
        <dbReference type="Proteomes" id="UP000077355"/>
    </source>
</evidence>
<accession>A0A168PAL2</accession>
<dbReference type="OrthoDB" id="2664009at2"/>
<comment type="caution">
    <text evidence="1">The sequence shown here is derived from an EMBL/GenBank/DDBJ whole genome shotgun (WGS) entry which is preliminary data.</text>
</comment>
<protein>
    <submittedName>
        <fullName evidence="1">Uncharacterized protein</fullName>
    </submittedName>
</protein>
<organism evidence="1 2">
    <name type="scientific">Paenibacillus antarcticus</name>
    <dbReference type="NCBI Taxonomy" id="253703"/>
    <lineage>
        <taxon>Bacteria</taxon>
        <taxon>Bacillati</taxon>
        <taxon>Bacillota</taxon>
        <taxon>Bacilli</taxon>
        <taxon>Bacillales</taxon>
        <taxon>Paenibacillaceae</taxon>
        <taxon>Paenibacillus</taxon>
    </lineage>
</organism>
<reference evidence="1 2" key="1">
    <citation type="submission" date="2016-03" db="EMBL/GenBank/DDBJ databases">
        <title>Draft genome sequence of Paenibacillus antarcticus CECT 5836.</title>
        <authorList>
            <person name="Shin S.-K."/>
            <person name="Yi H."/>
        </authorList>
    </citation>
    <scope>NUCLEOTIDE SEQUENCE [LARGE SCALE GENOMIC DNA]</scope>
    <source>
        <strain evidence="1 2">CECT 5836</strain>
    </source>
</reference>
<dbReference type="EMBL" id="LVJI01000015">
    <property type="protein sequence ID" value="OAB46569.1"/>
    <property type="molecule type" value="Genomic_DNA"/>
</dbReference>
<dbReference type="RefSeq" id="WP_068649501.1">
    <property type="nucleotide sequence ID" value="NZ_CP043611.1"/>
</dbReference>
<dbReference type="Proteomes" id="UP000077355">
    <property type="component" value="Unassembled WGS sequence"/>
</dbReference>
<keyword evidence="2" id="KW-1185">Reference proteome</keyword>
<name>A0A168PAL2_9BACL</name>
<sequence>MSTTQMIKSDVSEALHLFEVMGKYNVPCSLELKLDGLCDPFVGISTQPVKAEYLETFDGEGRGDSLIVHLGGSEFCFELNLSVSKHITDCQITLCIVSDKYAAWFSSDVILPEGIEDAKDYKEAEDYHGEPRDITMDVTKQENELIEFVRTLDFGDTINATAALYSEAEKVRGTRNASRPELTVEFIECARRLDELSKLIAMANDDYRSEISIMEKD</sequence>
<dbReference type="AlphaFoldDB" id="A0A168PAL2"/>
<proteinExistence type="predicted"/>